<organism evidence="1 2">
    <name type="scientific">Adineta steineri</name>
    <dbReference type="NCBI Taxonomy" id="433720"/>
    <lineage>
        <taxon>Eukaryota</taxon>
        <taxon>Metazoa</taxon>
        <taxon>Spiralia</taxon>
        <taxon>Gnathifera</taxon>
        <taxon>Rotifera</taxon>
        <taxon>Eurotatoria</taxon>
        <taxon>Bdelloidea</taxon>
        <taxon>Adinetida</taxon>
        <taxon>Adinetidae</taxon>
        <taxon>Adineta</taxon>
    </lineage>
</organism>
<dbReference type="AlphaFoldDB" id="A0A820N0J3"/>
<sequence>SQEIASLKATKDVYDAQFAIITNELLKTQDELKEKQQQLLYVMISFQG</sequence>
<protein>
    <submittedName>
        <fullName evidence="1">Uncharacterized protein</fullName>
    </submittedName>
</protein>
<comment type="caution">
    <text evidence="1">The sequence shown here is derived from an EMBL/GenBank/DDBJ whole genome shotgun (WGS) entry which is preliminary data.</text>
</comment>
<gene>
    <name evidence="1" type="ORF">KXQ929_LOCUS49867</name>
</gene>
<evidence type="ECO:0000313" key="2">
    <source>
        <dbReference type="Proteomes" id="UP000663868"/>
    </source>
</evidence>
<evidence type="ECO:0000313" key="1">
    <source>
        <dbReference type="EMBL" id="CAF4380200.1"/>
    </source>
</evidence>
<feature type="non-terminal residue" evidence="1">
    <location>
        <position position="1"/>
    </location>
</feature>
<name>A0A820N0J3_9BILA</name>
<dbReference type="Proteomes" id="UP000663868">
    <property type="component" value="Unassembled WGS sequence"/>
</dbReference>
<dbReference type="EMBL" id="CAJOBB010021889">
    <property type="protein sequence ID" value="CAF4380200.1"/>
    <property type="molecule type" value="Genomic_DNA"/>
</dbReference>
<accession>A0A820N0J3</accession>
<reference evidence="1" key="1">
    <citation type="submission" date="2021-02" db="EMBL/GenBank/DDBJ databases">
        <authorList>
            <person name="Nowell W R."/>
        </authorList>
    </citation>
    <scope>NUCLEOTIDE SEQUENCE</scope>
</reference>
<proteinExistence type="predicted"/>